<dbReference type="InterPro" id="IPR000315">
    <property type="entry name" value="Znf_B-box"/>
</dbReference>
<dbReference type="InterPro" id="IPR058030">
    <property type="entry name" value="TRIM8/14/16/25/29/45/65_CC"/>
</dbReference>
<dbReference type="SMART" id="SM00028">
    <property type="entry name" value="TPR"/>
    <property type="match status" value="3"/>
</dbReference>
<evidence type="ECO:0000259" key="13">
    <source>
        <dbReference type="PROSITE" id="PS50119"/>
    </source>
</evidence>
<dbReference type="PROSITE" id="PS50005">
    <property type="entry name" value="TPR"/>
    <property type="match status" value="1"/>
</dbReference>
<evidence type="ECO:0000256" key="3">
    <source>
        <dbReference type="ARBA" id="ARBA00022833"/>
    </source>
</evidence>
<dbReference type="SMART" id="SM00360">
    <property type="entry name" value="RRM"/>
    <property type="match status" value="1"/>
</dbReference>
<evidence type="ECO:0000313" key="15">
    <source>
        <dbReference type="Proteomes" id="UP001046870"/>
    </source>
</evidence>
<feature type="domain" description="RRM" evidence="11">
    <location>
        <begin position="912"/>
        <end position="984"/>
    </location>
</feature>
<evidence type="ECO:0000256" key="4">
    <source>
        <dbReference type="PROSITE-ProRule" id="PRU00024"/>
    </source>
</evidence>
<dbReference type="PROSITE" id="PS00518">
    <property type="entry name" value="ZF_RING_1"/>
    <property type="match status" value="1"/>
</dbReference>
<dbReference type="CDD" id="cd00590">
    <property type="entry name" value="RRM_SF"/>
    <property type="match status" value="1"/>
</dbReference>
<sequence>MAQTSSSLDQERFNCPICLDILKDPVSVPCGHSYCMGCIKGYWDKDDITGVYSCPQCRQTFTPRPALNKNTVLAEVMEKLEQTGLISASPAPCYAGPGEVACDFCTGEERKAVKTCLVCLASYCEAHLQQHYQVPPLKKHTLVKAIGQLQEKICHCHNKLLEVYCCTDEKCICYQCLMDGHRGHHTVSAEAQRTKLQKQLGDIQREYQQRIQEKEKGLQELRQAKKTLVDSAKTALEESERIFTELVRSIERKRLEVTEMIRDQEKAAVTQTEGLLERLEQEIAELRRRDAELEQLSRAEDHIHFLQSYQSVCTPPGPSETPSISVVPVLDLGKLQKGVSDLREKLEDFCEEEWLKSLKTVSEGQMQEAPGPKTREEFLQYFCKLSLDFNTANNFLQTDWESVMHHFHEDSHLMQVHEAMVDLISGRAARYNTLDPFNHGILLPGYLNIATVYDEEDEYSDDDSDYEDHKHKKEYCGFSKNFLDHASTRSRSPHLTQQPYKSQITEIMYKEAEKNAKELVEEEERCKEKAEKKRLKKMRQKERKRQEKEKENAVKNKDGLDNTESEKSVKSQSSSSAGKNIRSEKEGVGRPPDTGPGEAQEKSPDASVPVESTVNSNEEDSEEESVASEPEELDMNSCFVSKAATIAMRKLEVKVKTEKKEEERKRGSRKQQQEEGQERREDQQNADVPHVEDVVMRSMELAVIGNQLAATGRYEVAVKYFTDAIKYNPKEFRLFGNRSFCYERMQQYEKSLTDADITLTMRPGWIKGLYRRGRALAGLKRYCEAALAFKEVLKLDSSCTDAAQELMRVQIMQLMEMGFSREQSSNALIIHGTVEKALEAFSNFQDGQLGASTLPVASAVQPAEEEWSVAGQKAHSTVSAAPQPQTQAKPKPRPAPQAKPNPAKPQRQPELFPIWVGNLIPSISDKMIHQLFSTTGEIHSVKVLRNKRCAFINYINKEDCEKAILKMNRKVIQGTTLLVRYPDKIHTDLGVSKSAKQDTPAKAVMKTVTPAAKKSSDECFFWRTTGCTKKESCMYQHIPKNKGIDRGQDKSAS</sequence>
<dbReference type="SUPFAM" id="SSF57845">
    <property type="entry name" value="B-box zinc-binding domain"/>
    <property type="match status" value="1"/>
</dbReference>
<dbReference type="Gene3D" id="4.10.830.40">
    <property type="match status" value="1"/>
</dbReference>
<feature type="compositionally biased region" description="Basic residues" evidence="9">
    <location>
        <begin position="532"/>
        <end position="543"/>
    </location>
</feature>
<dbReference type="PANTHER" id="PTHR47678">
    <property type="entry name" value="TETRATRICOPEPTIDE REPEAT PROTEIN 31"/>
    <property type="match status" value="1"/>
</dbReference>
<dbReference type="InterPro" id="IPR009060">
    <property type="entry name" value="UBA-like_sf"/>
</dbReference>
<feature type="coiled-coil region" evidence="8">
    <location>
        <begin position="204"/>
        <end position="238"/>
    </location>
</feature>
<dbReference type="PROSITE" id="PS50089">
    <property type="entry name" value="ZF_RING_2"/>
    <property type="match status" value="1"/>
</dbReference>
<feature type="domain" description="C3H1-type" evidence="12">
    <location>
        <begin position="1013"/>
        <end position="1040"/>
    </location>
</feature>
<dbReference type="Gene3D" id="3.30.70.330">
    <property type="match status" value="1"/>
</dbReference>
<accession>A0A9D3SWI3</accession>
<dbReference type="InterPro" id="IPR017907">
    <property type="entry name" value="Znf_RING_CS"/>
</dbReference>
<evidence type="ECO:0000313" key="14">
    <source>
        <dbReference type="EMBL" id="KAG7458823.1"/>
    </source>
</evidence>
<dbReference type="Gene3D" id="3.30.160.60">
    <property type="entry name" value="Classic Zinc Finger"/>
    <property type="match status" value="1"/>
</dbReference>
<keyword evidence="2 4" id="KW-0863">Zinc-finger</keyword>
<dbReference type="InterPro" id="IPR000504">
    <property type="entry name" value="RRM_dom"/>
</dbReference>
<feature type="domain" description="B box-type" evidence="13">
    <location>
        <begin position="149"/>
        <end position="189"/>
    </location>
</feature>
<dbReference type="Pfam" id="PF00076">
    <property type="entry name" value="RRM_1"/>
    <property type="match status" value="1"/>
</dbReference>
<evidence type="ECO:0000256" key="9">
    <source>
        <dbReference type="SAM" id="MobiDB-lite"/>
    </source>
</evidence>
<dbReference type="Pfam" id="PF15227">
    <property type="entry name" value="zf-C3HC4_4"/>
    <property type="match status" value="1"/>
</dbReference>
<dbReference type="CDD" id="cd14270">
    <property type="entry name" value="UBA"/>
    <property type="match status" value="1"/>
</dbReference>
<keyword evidence="8" id="KW-0175">Coiled coil</keyword>
<dbReference type="SUPFAM" id="SSF54928">
    <property type="entry name" value="RNA-binding domain, RBD"/>
    <property type="match status" value="1"/>
</dbReference>
<feature type="region of interest" description="Disordered" evidence="9">
    <location>
        <begin position="656"/>
        <end position="689"/>
    </location>
</feature>
<evidence type="ECO:0000256" key="1">
    <source>
        <dbReference type="ARBA" id="ARBA00022723"/>
    </source>
</evidence>
<feature type="repeat" description="TPR" evidence="6">
    <location>
        <begin position="698"/>
        <end position="731"/>
    </location>
</feature>
<evidence type="ECO:0000256" key="5">
    <source>
        <dbReference type="PROSITE-ProRule" id="PRU00176"/>
    </source>
</evidence>
<dbReference type="PROSITE" id="PS50103">
    <property type="entry name" value="ZF_C3H1"/>
    <property type="match status" value="1"/>
</dbReference>
<protein>
    <submittedName>
        <fullName evidence="14">Uncharacterized protein</fullName>
    </submittedName>
</protein>
<dbReference type="InterPro" id="IPR011990">
    <property type="entry name" value="TPR-like_helical_dom_sf"/>
</dbReference>
<dbReference type="InterPro" id="IPR000571">
    <property type="entry name" value="Znf_CCCH"/>
</dbReference>
<proteinExistence type="predicted"/>
<evidence type="ECO:0000259" key="11">
    <source>
        <dbReference type="PROSITE" id="PS50102"/>
    </source>
</evidence>
<dbReference type="InterPro" id="IPR019734">
    <property type="entry name" value="TPR_rpt"/>
</dbReference>
<dbReference type="SMART" id="SM00184">
    <property type="entry name" value="RING"/>
    <property type="match status" value="1"/>
</dbReference>
<organism evidence="14 15">
    <name type="scientific">Megalops atlanticus</name>
    <name type="common">Tarpon</name>
    <name type="synonym">Clupea gigantea</name>
    <dbReference type="NCBI Taxonomy" id="7932"/>
    <lineage>
        <taxon>Eukaryota</taxon>
        <taxon>Metazoa</taxon>
        <taxon>Chordata</taxon>
        <taxon>Craniata</taxon>
        <taxon>Vertebrata</taxon>
        <taxon>Euteleostomi</taxon>
        <taxon>Actinopterygii</taxon>
        <taxon>Neopterygii</taxon>
        <taxon>Teleostei</taxon>
        <taxon>Elopiformes</taxon>
        <taxon>Megalopidae</taxon>
        <taxon>Megalops</taxon>
    </lineage>
</organism>
<feature type="region of interest" description="Disordered" evidence="9">
    <location>
        <begin position="519"/>
        <end position="636"/>
    </location>
</feature>
<dbReference type="GO" id="GO:0008270">
    <property type="term" value="F:zinc ion binding"/>
    <property type="evidence" value="ECO:0007669"/>
    <property type="project" value="UniProtKB-KW"/>
</dbReference>
<dbReference type="Gene3D" id="1.25.40.10">
    <property type="entry name" value="Tetratricopeptide repeat domain"/>
    <property type="match status" value="1"/>
</dbReference>
<feature type="zinc finger region" description="C3H1-type" evidence="7">
    <location>
        <begin position="1013"/>
        <end position="1040"/>
    </location>
</feature>
<evidence type="ECO:0000259" key="12">
    <source>
        <dbReference type="PROSITE" id="PS50103"/>
    </source>
</evidence>
<dbReference type="Gene3D" id="1.10.8.10">
    <property type="entry name" value="DNA helicase RuvA subunit, C-terminal domain"/>
    <property type="match status" value="1"/>
</dbReference>
<reference evidence="14" key="1">
    <citation type="submission" date="2021-01" db="EMBL/GenBank/DDBJ databases">
        <authorList>
            <person name="Zahm M."/>
            <person name="Roques C."/>
            <person name="Cabau C."/>
            <person name="Klopp C."/>
            <person name="Donnadieu C."/>
            <person name="Jouanno E."/>
            <person name="Lampietro C."/>
            <person name="Louis A."/>
            <person name="Herpin A."/>
            <person name="Echchiki A."/>
            <person name="Berthelot C."/>
            <person name="Parey E."/>
            <person name="Roest-Crollius H."/>
            <person name="Braasch I."/>
            <person name="Postlethwait J."/>
            <person name="Bobe J."/>
            <person name="Montfort J."/>
            <person name="Bouchez O."/>
            <person name="Begum T."/>
            <person name="Mejri S."/>
            <person name="Adams A."/>
            <person name="Chen W.-J."/>
            <person name="Guiguen Y."/>
        </authorList>
    </citation>
    <scope>NUCLEOTIDE SEQUENCE</scope>
    <source>
        <strain evidence="14">YG-15Mar2019-1</strain>
        <tissue evidence="14">Brain</tissue>
    </source>
</reference>
<keyword evidence="6" id="KW-0802">TPR repeat</keyword>
<dbReference type="InterPro" id="IPR013083">
    <property type="entry name" value="Znf_RING/FYVE/PHD"/>
</dbReference>
<feature type="compositionally biased region" description="Pro residues" evidence="9">
    <location>
        <begin position="893"/>
        <end position="903"/>
    </location>
</feature>
<evidence type="ECO:0000256" key="2">
    <source>
        <dbReference type="ARBA" id="ARBA00022771"/>
    </source>
</evidence>
<evidence type="ECO:0000259" key="10">
    <source>
        <dbReference type="PROSITE" id="PS50089"/>
    </source>
</evidence>
<dbReference type="InterPro" id="IPR001841">
    <property type="entry name" value="Znf_RING"/>
</dbReference>
<keyword evidence="1 7" id="KW-0479">Metal-binding</keyword>
<dbReference type="AlphaFoldDB" id="A0A9D3SWI3"/>
<dbReference type="PROSITE" id="PS50119">
    <property type="entry name" value="ZF_BBOX"/>
    <property type="match status" value="1"/>
</dbReference>
<dbReference type="PROSITE" id="PS50102">
    <property type="entry name" value="RRM"/>
    <property type="match status" value="1"/>
</dbReference>
<dbReference type="GO" id="GO:0005737">
    <property type="term" value="C:cytoplasm"/>
    <property type="evidence" value="ECO:0007669"/>
    <property type="project" value="UniProtKB-ARBA"/>
</dbReference>
<feature type="compositionally biased region" description="Low complexity" evidence="9">
    <location>
        <begin position="880"/>
        <end position="889"/>
    </location>
</feature>
<dbReference type="Gene3D" id="3.30.40.10">
    <property type="entry name" value="Zinc/RING finger domain, C3HC4 (zinc finger)"/>
    <property type="match status" value="1"/>
</dbReference>
<feature type="compositionally biased region" description="Basic and acidic residues" evidence="9">
    <location>
        <begin position="544"/>
        <end position="569"/>
    </location>
</feature>
<evidence type="ECO:0000256" key="7">
    <source>
        <dbReference type="PROSITE-ProRule" id="PRU00723"/>
    </source>
</evidence>
<evidence type="ECO:0000256" key="6">
    <source>
        <dbReference type="PROSITE-ProRule" id="PRU00339"/>
    </source>
</evidence>
<dbReference type="InterPro" id="IPR012677">
    <property type="entry name" value="Nucleotide-bd_a/b_plait_sf"/>
</dbReference>
<dbReference type="Pfam" id="PF25600">
    <property type="entry name" value="TRIM_CC"/>
    <property type="match status" value="1"/>
</dbReference>
<dbReference type="GO" id="GO:0003723">
    <property type="term" value="F:RNA binding"/>
    <property type="evidence" value="ECO:0007669"/>
    <property type="project" value="UniProtKB-UniRule"/>
</dbReference>
<feature type="compositionally biased region" description="Basic and acidic residues" evidence="9">
    <location>
        <begin position="519"/>
        <end position="531"/>
    </location>
</feature>
<comment type="caution">
    <text evidence="14">The sequence shown here is derived from an EMBL/GenBank/DDBJ whole genome shotgun (WGS) entry which is preliminary data.</text>
</comment>
<feature type="region of interest" description="Disordered" evidence="9">
    <location>
        <begin position="871"/>
        <end position="910"/>
    </location>
</feature>
<dbReference type="PANTHER" id="PTHR47678:SF1">
    <property type="entry name" value="TETRATRICOPEPTIDE REPEAT PROTEIN 31"/>
    <property type="match status" value="1"/>
</dbReference>
<dbReference type="Proteomes" id="UP001046870">
    <property type="component" value="Chromosome 20"/>
</dbReference>
<dbReference type="SUPFAM" id="SSF46934">
    <property type="entry name" value="UBA-like"/>
    <property type="match status" value="1"/>
</dbReference>
<keyword evidence="15" id="KW-1185">Reference proteome</keyword>
<dbReference type="EMBL" id="JAFDVH010000020">
    <property type="protein sequence ID" value="KAG7458823.1"/>
    <property type="molecule type" value="Genomic_DNA"/>
</dbReference>
<dbReference type="CDD" id="cd19769">
    <property type="entry name" value="Bbox2_TRIM16-like"/>
    <property type="match status" value="1"/>
</dbReference>
<evidence type="ECO:0000256" key="8">
    <source>
        <dbReference type="SAM" id="Coils"/>
    </source>
</evidence>
<keyword evidence="3 7" id="KW-0862">Zinc</keyword>
<dbReference type="SUPFAM" id="SSF48452">
    <property type="entry name" value="TPR-like"/>
    <property type="match status" value="1"/>
</dbReference>
<feature type="coiled-coil region" evidence="8">
    <location>
        <begin position="262"/>
        <end position="299"/>
    </location>
</feature>
<dbReference type="SUPFAM" id="SSF57850">
    <property type="entry name" value="RING/U-box"/>
    <property type="match status" value="1"/>
</dbReference>
<name>A0A9D3SWI3_MEGAT</name>
<gene>
    <name evidence="14" type="ORF">MATL_G00224710</name>
</gene>
<feature type="compositionally biased region" description="Acidic residues" evidence="9">
    <location>
        <begin position="617"/>
        <end position="634"/>
    </location>
</feature>
<feature type="domain" description="RING-type" evidence="10">
    <location>
        <begin position="15"/>
        <end position="58"/>
    </location>
</feature>
<dbReference type="OrthoDB" id="2017782at2759"/>
<dbReference type="InterPro" id="IPR035979">
    <property type="entry name" value="RBD_domain_sf"/>
</dbReference>
<keyword evidence="5" id="KW-0694">RNA-binding</keyword>